<evidence type="ECO:0000256" key="13">
    <source>
        <dbReference type="ARBA" id="ARBA00033755"/>
    </source>
</evidence>
<dbReference type="EMBL" id="KF254464">
    <property type="protein sequence ID" value="AGR45591.1"/>
    <property type="molecule type" value="mRNA"/>
</dbReference>
<evidence type="ECO:0000256" key="4">
    <source>
        <dbReference type="ARBA" id="ARBA00022528"/>
    </source>
</evidence>
<comment type="subunit">
    <text evidence="13">Heterotetramer of 2 different alpha chains and 2 identical beta chains which form 2 alpha-beta heterodimers within the heterotetramer.</text>
</comment>
<dbReference type="GO" id="GO:0015979">
    <property type="term" value="P:photosynthesis"/>
    <property type="evidence" value="ECO:0007669"/>
    <property type="project" value="UniProtKB-KW"/>
</dbReference>
<dbReference type="SUPFAM" id="SSF56568">
    <property type="entry name" value="Non-globular alpha+beta subunits of globular proteins"/>
    <property type="match status" value="1"/>
</dbReference>
<keyword evidence="7" id="KW-0249">Electron transport</keyword>
<evidence type="ECO:0000256" key="11">
    <source>
        <dbReference type="ARBA" id="ARBA00023307"/>
    </source>
</evidence>
<keyword evidence="4" id="KW-0150">Chloroplast</keyword>
<protein>
    <submittedName>
        <fullName evidence="16">Phycoerythrin alpha subunit S2</fullName>
    </submittedName>
</protein>
<keyword evidence="8" id="KW-0157">Chromophore</keyword>
<evidence type="ECO:0000256" key="14">
    <source>
        <dbReference type="SAM" id="SignalP"/>
    </source>
</evidence>
<evidence type="ECO:0000256" key="5">
    <source>
        <dbReference type="ARBA" id="ARBA00022531"/>
    </source>
</evidence>
<evidence type="ECO:0000259" key="15">
    <source>
        <dbReference type="Pfam" id="PF02972"/>
    </source>
</evidence>
<feature type="signal peptide" evidence="14">
    <location>
        <begin position="1"/>
        <end position="17"/>
    </location>
</feature>
<keyword evidence="9" id="KW-0793">Thylakoid</keyword>
<gene>
    <name evidence="16" type="primary">cpeAS2</name>
</gene>
<evidence type="ECO:0000256" key="3">
    <source>
        <dbReference type="ARBA" id="ARBA00022448"/>
    </source>
</evidence>
<keyword evidence="5" id="KW-0602">Photosynthesis</keyword>
<comment type="function">
    <text evidence="12">Light-harvesting photosynthetic tetrapyrrole chromophore-protein from the phycobiliprotein complex.</text>
</comment>
<comment type="subcellular location">
    <subcellularLocation>
        <location evidence="1">Plastid</location>
        <location evidence="1">Chloroplast thylakoid membrane</location>
        <topology evidence="1">Peripheral membrane protein</topology>
        <orientation evidence="1">Lumenal side</orientation>
    </subcellularLocation>
</comment>
<evidence type="ECO:0000256" key="1">
    <source>
        <dbReference type="ARBA" id="ARBA00004622"/>
    </source>
</evidence>
<dbReference type="GO" id="GO:0009535">
    <property type="term" value="C:chloroplast thylakoid membrane"/>
    <property type="evidence" value="ECO:0007669"/>
    <property type="project" value="UniProtKB-SubCell"/>
</dbReference>
<name>A0A067XP67_9CRYP</name>
<evidence type="ECO:0000256" key="2">
    <source>
        <dbReference type="ARBA" id="ARBA00010039"/>
    </source>
</evidence>
<evidence type="ECO:0000256" key="6">
    <source>
        <dbReference type="ARBA" id="ARBA00022640"/>
    </source>
</evidence>
<feature type="domain" description="Phycoerythrin alpha chain" evidence="15">
    <location>
        <begin position="60"/>
        <end position="117"/>
    </location>
</feature>
<dbReference type="InterPro" id="IPR037011">
    <property type="entry name" value="Phycoerythr-like_a_sf"/>
</dbReference>
<feature type="chain" id="PRO_5001648007" evidence="14">
    <location>
        <begin position="18"/>
        <end position="122"/>
    </location>
</feature>
<keyword evidence="14" id="KW-0732">Signal</keyword>
<comment type="similarity">
    <text evidence="2">Belongs to the phycoerythrin family.</text>
</comment>
<reference evidence="16" key="1">
    <citation type="submission" date="2013-06" db="EMBL/GenBank/DDBJ databases">
        <title>Quantum coherence of cryptophyte phycoerythrin.</title>
        <authorList>
            <person name="Teng C.-Y."/>
            <person name="Green B.R."/>
        </authorList>
    </citation>
    <scope>NUCLEOTIDE SEQUENCE</scope>
    <source>
        <strain evidence="16">M1312</strain>
    </source>
</reference>
<dbReference type="AlphaFoldDB" id="A0A067XP67"/>
<evidence type="ECO:0000256" key="10">
    <source>
        <dbReference type="ARBA" id="ARBA00023136"/>
    </source>
</evidence>
<evidence type="ECO:0000256" key="8">
    <source>
        <dbReference type="ARBA" id="ARBA00022991"/>
    </source>
</evidence>
<organism evidence="16">
    <name type="scientific">Chroomonas sp. M1312</name>
    <dbReference type="NCBI Taxonomy" id="179792"/>
    <lineage>
        <taxon>Eukaryota</taxon>
        <taxon>Cryptophyceae</taxon>
        <taxon>Pyrenomonadales</taxon>
        <taxon>Chroomonadaceae</taxon>
        <taxon>Chroomonas</taxon>
    </lineage>
</organism>
<keyword evidence="6" id="KW-0934">Plastid</keyword>
<evidence type="ECO:0000256" key="12">
    <source>
        <dbReference type="ARBA" id="ARBA00033724"/>
    </source>
</evidence>
<proteinExistence type="evidence at transcript level"/>
<accession>A0A067XP67</accession>
<dbReference type="InterPro" id="IPR004228">
    <property type="entry name" value="Phycoerythr_a"/>
</dbReference>
<evidence type="ECO:0000256" key="7">
    <source>
        <dbReference type="ARBA" id="ARBA00022982"/>
    </source>
</evidence>
<dbReference type="InterPro" id="IPR011070">
    <property type="entry name" value="Globular_prot_asu/bsu"/>
</dbReference>
<sequence>MIAKSVACLAIVGSASAYVAPMMSLSANRREVVAGAGAAAVAAPLLRATGASAAIKKDQKAPVITIFDARGCKDHANKEYTGAKAGGMDDEQCVKLTMETIKVADDVAASVLREALGELKSK</sequence>
<evidence type="ECO:0000256" key="9">
    <source>
        <dbReference type="ARBA" id="ARBA00023078"/>
    </source>
</evidence>
<keyword evidence="3" id="KW-0813">Transport</keyword>
<dbReference type="Gene3D" id="3.90.510.10">
    <property type="entry name" value="Phycoerythrin alpha chain"/>
    <property type="match status" value="1"/>
</dbReference>
<dbReference type="Pfam" id="PF02972">
    <property type="entry name" value="Phycoerythr_ab"/>
    <property type="match status" value="1"/>
</dbReference>
<evidence type="ECO:0000313" key="16">
    <source>
        <dbReference type="EMBL" id="AGR45591.1"/>
    </source>
</evidence>
<keyword evidence="10" id="KW-0472">Membrane</keyword>
<dbReference type="GO" id="GO:0030089">
    <property type="term" value="C:phycobilisome"/>
    <property type="evidence" value="ECO:0007669"/>
    <property type="project" value="InterPro"/>
</dbReference>
<keyword evidence="11" id="KW-0089">Bile pigment</keyword>